<feature type="transmembrane region" description="Helical" evidence="1">
    <location>
        <begin position="129"/>
        <end position="155"/>
    </location>
</feature>
<proteinExistence type="predicted"/>
<feature type="domain" description="Urease accessory protein UreH-like transmembrane" evidence="2">
    <location>
        <begin position="10"/>
        <end position="207"/>
    </location>
</feature>
<keyword evidence="1" id="KW-0812">Transmembrane</keyword>
<feature type="transmembrane region" description="Helical" evidence="1">
    <location>
        <begin position="161"/>
        <end position="187"/>
    </location>
</feature>
<dbReference type="RefSeq" id="WP_188956305.1">
    <property type="nucleotide sequence ID" value="NZ_BMIB01000004.1"/>
</dbReference>
<keyword evidence="1" id="KW-0472">Membrane</keyword>
<keyword evidence="4" id="KW-1185">Reference proteome</keyword>
<protein>
    <submittedName>
        <fullName evidence="3">Membrane protein</fullName>
    </submittedName>
</protein>
<organism evidence="3 4">
    <name type="scientific">Filimonas zeae</name>
    <dbReference type="NCBI Taxonomy" id="1737353"/>
    <lineage>
        <taxon>Bacteria</taxon>
        <taxon>Pseudomonadati</taxon>
        <taxon>Bacteroidota</taxon>
        <taxon>Chitinophagia</taxon>
        <taxon>Chitinophagales</taxon>
        <taxon>Chitinophagaceae</taxon>
        <taxon>Filimonas</taxon>
    </lineage>
</organism>
<feature type="transmembrane region" description="Helical" evidence="1">
    <location>
        <begin position="77"/>
        <end position="93"/>
    </location>
</feature>
<reference evidence="3" key="2">
    <citation type="submission" date="2020-09" db="EMBL/GenBank/DDBJ databases">
        <authorList>
            <person name="Sun Q."/>
            <person name="Zhou Y."/>
        </authorList>
    </citation>
    <scope>NUCLEOTIDE SEQUENCE</scope>
    <source>
        <strain evidence="3">CGMCC 1.15290</strain>
    </source>
</reference>
<evidence type="ECO:0000313" key="4">
    <source>
        <dbReference type="Proteomes" id="UP000627292"/>
    </source>
</evidence>
<gene>
    <name evidence="3" type="ORF">GCM10011379_43470</name>
</gene>
<sequence>MWWSVAIPGFILGCMSSLHCVGMCGPLVLALPVQTLRGGRKIAGVLLYNGGRIASYSMLGVIAAFTGRQLFVPQWQHWLAIIAGTVILAVVVLQRMHGFAVRIPGVSRFYSAVYGVIGRNLQRRALSTLFVTGMANGLLPCGLVWIALTAAFTAGSFAGGVLFMVCYGLGTVPLMAALAFFGLTASLSLRNAFKKITPVLAVMAGVLLLLRGFNVSIPFISYWLPAHNSTIDCRPLN</sequence>
<feature type="transmembrane region" description="Helical" evidence="1">
    <location>
        <begin position="6"/>
        <end position="33"/>
    </location>
</feature>
<feature type="transmembrane region" description="Helical" evidence="1">
    <location>
        <begin position="45"/>
        <end position="65"/>
    </location>
</feature>
<accession>A0A917J4B6</accession>
<evidence type="ECO:0000259" key="2">
    <source>
        <dbReference type="Pfam" id="PF13386"/>
    </source>
</evidence>
<evidence type="ECO:0000256" key="1">
    <source>
        <dbReference type="SAM" id="Phobius"/>
    </source>
</evidence>
<dbReference type="InterPro" id="IPR039447">
    <property type="entry name" value="UreH-like_TM_dom"/>
</dbReference>
<dbReference type="AlphaFoldDB" id="A0A917J4B6"/>
<evidence type="ECO:0000313" key="3">
    <source>
        <dbReference type="EMBL" id="GGH77312.1"/>
    </source>
</evidence>
<dbReference type="EMBL" id="BMIB01000004">
    <property type="protein sequence ID" value="GGH77312.1"/>
    <property type="molecule type" value="Genomic_DNA"/>
</dbReference>
<dbReference type="Pfam" id="PF13386">
    <property type="entry name" value="DsbD_2"/>
    <property type="match status" value="1"/>
</dbReference>
<dbReference type="PANTHER" id="PTHR42208">
    <property type="entry name" value="HEAVY METAL TRANSPORTER-RELATED"/>
    <property type="match status" value="1"/>
</dbReference>
<comment type="caution">
    <text evidence="3">The sequence shown here is derived from an EMBL/GenBank/DDBJ whole genome shotgun (WGS) entry which is preliminary data.</text>
</comment>
<feature type="transmembrane region" description="Helical" evidence="1">
    <location>
        <begin position="199"/>
        <end position="224"/>
    </location>
</feature>
<reference evidence="3" key="1">
    <citation type="journal article" date="2014" name="Int. J. Syst. Evol. Microbiol.">
        <title>Complete genome sequence of Corynebacterium casei LMG S-19264T (=DSM 44701T), isolated from a smear-ripened cheese.</title>
        <authorList>
            <consortium name="US DOE Joint Genome Institute (JGI-PGF)"/>
            <person name="Walter F."/>
            <person name="Albersmeier A."/>
            <person name="Kalinowski J."/>
            <person name="Ruckert C."/>
        </authorList>
    </citation>
    <scope>NUCLEOTIDE SEQUENCE</scope>
    <source>
        <strain evidence="3">CGMCC 1.15290</strain>
    </source>
</reference>
<dbReference type="PANTHER" id="PTHR42208:SF1">
    <property type="entry name" value="HEAVY METAL TRANSPORTER"/>
    <property type="match status" value="1"/>
</dbReference>
<keyword evidence="1" id="KW-1133">Transmembrane helix</keyword>
<name>A0A917J4B6_9BACT</name>
<dbReference type="Proteomes" id="UP000627292">
    <property type="component" value="Unassembled WGS sequence"/>
</dbReference>